<protein>
    <recommendedName>
        <fullName evidence="5">DUF883 domain-containing protein</fullName>
    </recommendedName>
</protein>
<sequence length="104" mass="11353">MEEMRANVEYGSTGSEEPQAQDLARQAREQVQQIGQKVATAATQAKDYVSEKAAVVGSKIKDLQSKDIREVADEAKSYARQNPGQALLISAAAGFLLGLLFRRR</sequence>
<feature type="transmembrane region" description="Helical" evidence="2">
    <location>
        <begin position="84"/>
        <end position="101"/>
    </location>
</feature>
<organism evidence="3 4">
    <name type="scientific">Pyrinomonas methylaliphatogenes</name>
    <dbReference type="NCBI Taxonomy" id="454194"/>
    <lineage>
        <taxon>Bacteria</taxon>
        <taxon>Pseudomonadati</taxon>
        <taxon>Acidobacteriota</taxon>
        <taxon>Blastocatellia</taxon>
        <taxon>Blastocatellales</taxon>
        <taxon>Pyrinomonadaceae</taxon>
        <taxon>Pyrinomonas</taxon>
    </lineage>
</organism>
<dbReference type="STRING" id="454194.PYK22_01694"/>
<accession>A0A0B6WZG0</accession>
<keyword evidence="4" id="KW-1185">Reference proteome</keyword>
<dbReference type="AlphaFoldDB" id="A0A0B6WZG0"/>
<keyword evidence="2" id="KW-0812">Transmembrane</keyword>
<feature type="region of interest" description="Disordered" evidence="1">
    <location>
        <begin position="1"/>
        <end position="28"/>
    </location>
</feature>
<evidence type="ECO:0000256" key="2">
    <source>
        <dbReference type="SAM" id="Phobius"/>
    </source>
</evidence>
<evidence type="ECO:0008006" key="5">
    <source>
        <dbReference type="Google" id="ProtNLM"/>
    </source>
</evidence>
<evidence type="ECO:0000256" key="1">
    <source>
        <dbReference type="SAM" id="MobiDB-lite"/>
    </source>
</evidence>
<dbReference type="RefSeq" id="WP_041976177.1">
    <property type="nucleotide sequence ID" value="NZ_CBXV010000006.1"/>
</dbReference>
<evidence type="ECO:0000313" key="4">
    <source>
        <dbReference type="Proteomes" id="UP000031518"/>
    </source>
</evidence>
<keyword evidence="2" id="KW-1133">Transmembrane helix</keyword>
<reference evidence="3 4" key="1">
    <citation type="submission" date="2013-12" db="EMBL/GenBank/DDBJ databases">
        <authorList>
            <person name="Stott M."/>
        </authorList>
    </citation>
    <scope>NUCLEOTIDE SEQUENCE [LARGE SCALE GENOMIC DNA]</scope>
    <source>
        <strain evidence="3 4">K22</strain>
    </source>
</reference>
<gene>
    <name evidence="3" type="ORF">PYK22_01694</name>
</gene>
<name>A0A0B6WZG0_9BACT</name>
<proteinExistence type="predicted"/>
<reference evidence="3 4" key="2">
    <citation type="submission" date="2015-01" db="EMBL/GenBank/DDBJ databases">
        <title>Complete genome sequence of Pyrinomonas methylaliphatogenes type strain K22T.</title>
        <authorList>
            <person name="Lee K.C.Y."/>
            <person name="Power J.F."/>
            <person name="Dunfield P.F."/>
            <person name="Morgan X.C."/>
            <person name="Huttenhower C."/>
            <person name="Stott M.B."/>
        </authorList>
    </citation>
    <scope>NUCLEOTIDE SEQUENCE [LARGE SCALE GENOMIC DNA]</scope>
    <source>
        <strain evidence="3 4">K22</strain>
    </source>
</reference>
<dbReference type="Proteomes" id="UP000031518">
    <property type="component" value="Unassembled WGS sequence"/>
</dbReference>
<evidence type="ECO:0000313" key="3">
    <source>
        <dbReference type="EMBL" id="CDM65689.1"/>
    </source>
</evidence>
<dbReference type="EMBL" id="CBXV010000006">
    <property type="protein sequence ID" value="CDM65689.1"/>
    <property type="molecule type" value="Genomic_DNA"/>
</dbReference>
<keyword evidence="2" id="KW-0472">Membrane</keyword>